<keyword evidence="8" id="KW-0812">Transmembrane</keyword>
<dbReference type="RefSeq" id="XP_017347964.1">
    <property type="nucleotide sequence ID" value="XM_017492475.3"/>
</dbReference>
<accession>A0A2D0SZ60</accession>
<dbReference type="PANTHER" id="PTHR23292:SF28">
    <property type="entry name" value="LIPOPOLYSACCHARIDE-INDUCED TUMOR NECROSIS FACTOR-ALPHA FACTOR-LIKE"/>
    <property type="match status" value="1"/>
</dbReference>
<proteinExistence type="inferred from homology"/>
<dbReference type="GeneID" id="108278842"/>
<dbReference type="AlphaFoldDB" id="A0A2D0SZ60"/>
<evidence type="ECO:0000256" key="3">
    <source>
        <dbReference type="ARBA" id="ARBA00004630"/>
    </source>
</evidence>
<keyword evidence="10" id="KW-1185">Reference proteome</keyword>
<gene>
    <name evidence="11" type="primary">si:ch211-157c3.4</name>
</gene>
<dbReference type="GO" id="GO:0098574">
    <property type="term" value="C:cytoplasmic side of lysosomal membrane"/>
    <property type="evidence" value="ECO:0007669"/>
    <property type="project" value="TreeGrafter"/>
</dbReference>
<keyword evidence="7 8" id="KW-0472">Membrane</keyword>
<dbReference type="STRING" id="7998.ENSIPUP00000021715"/>
<name>A0A2D0SZ60_ICTPU</name>
<dbReference type="GO" id="GO:0005634">
    <property type="term" value="C:nucleus"/>
    <property type="evidence" value="ECO:0007669"/>
    <property type="project" value="TreeGrafter"/>
</dbReference>
<evidence type="ECO:0000256" key="6">
    <source>
        <dbReference type="ARBA" id="ARBA00022833"/>
    </source>
</evidence>
<comment type="similarity">
    <text evidence="4">Belongs to the CDIP1/LITAF family.</text>
</comment>
<evidence type="ECO:0000256" key="7">
    <source>
        <dbReference type="ARBA" id="ARBA00023136"/>
    </source>
</evidence>
<protein>
    <submittedName>
        <fullName evidence="11">Lipopolysaccharide-induced tumor necrosis factor-alpha factor homolog-like</fullName>
    </submittedName>
</protein>
<evidence type="ECO:0000313" key="11">
    <source>
        <dbReference type="RefSeq" id="XP_017347964.1"/>
    </source>
</evidence>
<dbReference type="CTD" id="101929989"/>
<evidence type="ECO:0000259" key="9">
    <source>
        <dbReference type="PROSITE" id="PS51837"/>
    </source>
</evidence>
<keyword evidence="5" id="KW-0479">Metal-binding</keyword>
<evidence type="ECO:0000313" key="10">
    <source>
        <dbReference type="Proteomes" id="UP000221080"/>
    </source>
</evidence>
<evidence type="ECO:0000256" key="2">
    <source>
        <dbReference type="ARBA" id="ARBA00004414"/>
    </source>
</evidence>
<evidence type="ECO:0000256" key="5">
    <source>
        <dbReference type="ARBA" id="ARBA00022723"/>
    </source>
</evidence>
<dbReference type="GO" id="GO:0008270">
    <property type="term" value="F:zinc ion binding"/>
    <property type="evidence" value="ECO:0007669"/>
    <property type="project" value="TreeGrafter"/>
</dbReference>
<feature type="transmembrane region" description="Helical" evidence="8">
    <location>
        <begin position="96"/>
        <end position="121"/>
    </location>
</feature>
<dbReference type="Proteomes" id="UP000221080">
    <property type="component" value="Chromosome 2"/>
</dbReference>
<evidence type="ECO:0000256" key="1">
    <source>
        <dbReference type="ARBA" id="ARBA00004125"/>
    </source>
</evidence>
<reference evidence="11" key="2">
    <citation type="submission" date="2025-08" db="UniProtKB">
        <authorList>
            <consortium name="RefSeq"/>
        </authorList>
    </citation>
    <scope>IDENTIFICATION</scope>
    <source>
        <tissue evidence="11">Blood</tissue>
    </source>
</reference>
<dbReference type="InterPro" id="IPR006629">
    <property type="entry name" value="LITAF"/>
</dbReference>
<dbReference type="Pfam" id="PF10601">
    <property type="entry name" value="zf-LITAF-like"/>
    <property type="match status" value="1"/>
</dbReference>
<dbReference type="PANTHER" id="PTHR23292">
    <property type="entry name" value="LIPOPOLYSACCHARIDE-INDUCED TUMOR NECROSIS FACTOR-ALPHA FACTOR"/>
    <property type="match status" value="1"/>
</dbReference>
<dbReference type="GO" id="GO:0098560">
    <property type="term" value="C:cytoplasmic side of late endosome membrane"/>
    <property type="evidence" value="ECO:0007669"/>
    <property type="project" value="TreeGrafter"/>
</dbReference>
<dbReference type="PROSITE" id="PS51837">
    <property type="entry name" value="LITAF"/>
    <property type="match status" value="1"/>
</dbReference>
<organism evidence="10 11">
    <name type="scientific">Ictalurus punctatus</name>
    <name type="common">Channel catfish</name>
    <name type="synonym">Silurus punctatus</name>
    <dbReference type="NCBI Taxonomy" id="7998"/>
    <lineage>
        <taxon>Eukaryota</taxon>
        <taxon>Metazoa</taxon>
        <taxon>Chordata</taxon>
        <taxon>Craniata</taxon>
        <taxon>Vertebrata</taxon>
        <taxon>Euteleostomi</taxon>
        <taxon>Actinopterygii</taxon>
        <taxon>Neopterygii</taxon>
        <taxon>Teleostei</taxon>
        <taxon>Ostariophysi</taxon>
        <taxon>Siluriformes</taxon>
        <taxon>Ictaluridae</taxon>
        <taxon>Ictalurus</taxon>
    </lineage>
</organism>
<dbReference type="InterPro" id="IPR037519">
    <property type="entry name" value="LITAF_fam"/>
</dbReference>
<dbReference type="OrthoDB" id="5599753at2759"/>
<evidence type="ECO:0000256" key="4">
    <source>
        <dbReference type="ARBA" id="ARBA00005975"/>
    </source>
</evidence>
<dbReference type="KEGG" id="ipu:108278842"/>
<sequence>MSSGINDPPPYVIPVGDQQDNVKVYKVHTPFTPSSASASSGYRVQTQTTTVQTTSTDRDRNKFVNYETELGRSPGMVTCTTCREQVLTQVTYKVGMYAWLMCLLFILCGFVIGCCLLPFCLKFFKDVYHSCPKCHRILHVEKKKCC</sequence>
<reference evidence="10" key="1">
    <citation type="journal article" date="2016" name="Nat. Commun.">
        <title>The channel catfish genome sequence provides insights into the evolution of scale formation in teleosts.</title>
        <authorList>
            <person name="Liu Z."/>
            <person name="Liu S."/>
            <person name="Yao J."/>
            <person name="Bao L."/>
            <person name="Zhang J."/>
            <person name="Li Y."/>
            <person name="Jiang C."/>
            <person name="Sun L."/>
            <person name="Wang R."/>
            <person name="Zhang Y."/>
            <person name="Zhou T."/>
            <person name="Zeng Q."/>
            <person name="Fu Q."/>
            <person name="Gao S."/>
            <person name="Li N."/>
            <person name="Koren S."/>
            <person name="Jiang Y."/>
            <person name="Zimin A."/>
            <person name="Xu P."/>
            <person name="Phillippy A.M."/>
            <person name="Geng X."/>
            <person name="Song L."/>
            <person name="Sun F."/>
            <person name="Li C."/>
            <person name="Wang X."/>
            <person name="Chen A."/>
            <person name="Jin Y."/>
            <person name="Yuan Z."/>
            <person name="Yang Y."/>
            <person name="Tan S."/>
            <person name="Peatman E."/>
            <person name="Lu J."/>
            <person name="Qin Z."/>
            <person name="Dunham R."/>
            <person name="Li Z."/>
            <person name="Sonstegard T."/>
            <person name="Feng J."/>
            <person name="Danzmann R.G."/>
            <person name="Schroeder S."/>
            <person name="Scheffler B."/>
            <person name="Duke M.V."/>
            <person name="Ballard L."/>
            <person name="Kucuktas H."/>
            <person name="Kaltenboeck L."/>
            <person name="Liu H."/>
            <person name="Armbruster J."/>
            <person name="Xie Y."/>
            <person name="Kirby M.L."/>
            <person name="Tian Y."/>
            <person name="Flanagan M.E."/>
            <person name="Mu W."/>
            <person name="Waldbieser G.C."/>
        </authorList>
    </citation>
    <scope>NUCLEOTIDE SEQUENCE [LARGE SCALE GENOMIC DNA]</scope>
    <source>
        <strain evidence="10">SDA103</strain>
    </source>
</reference>
<keyword evidence="6" id="KW-0862">Zinc</keyword>
<comment type="subcellular location">
    <subcellularLocation>
        <location evidence="1">Endosome membrane</location>
        <topology evidence="1">Peripheral membrane protein</topology>
        <orientation evidence="1">Cytoplasmic side</orientation>
    </subcellularLocation>
    <subcellularLocation>
        <location evidence="2">Late endosome membrane</location>
    </subcellularLocation>
    <subcellularLocation>
        <location evidence="3">Lysosome membrane</location>
        <topology evidence="3">Peripheral membrane protein</topology>
        <orientation evidence="3">Cytoplasmic side</orientation>
    </subcellularLocation>
</comment>
<feature type="domain" description="LITAF" evidence="9">
    <location>
        <begin position="59"/>
        <end position="143"/>
    </location>
</feature>
<keyword evidence="8" id="KW-1133">Transmembrane helix</keyword>
<dbReference type="SMART" id="SM00714">
    <property type="entry name" value="LITAF"/>
    <property type="match status" value="1"/>
</dbReference>
<evidence type="ECO:0000256" key="8">
    <source>
        <dbReference type="SAM" id="Phobius"/>
    </source>
</evidence>